<sequence length="181" mass="20133">MKKEMAAVIMSVFIFSCAKHENVSIDGRDTNRWEIVKDWNGQKGWIGASYHDDLVQVTFEALNNESAFTLLEINATRCNGDLIVDGEQYKATSTKKQKSGFSQCYTQVFGDESIEIAVKMASSNIVNFNGHDTDVRGFESILKKHFINEGEQKENAVISTVGHADGFKKALDELAKSADVK</sequence>
<protein>
    <submittedName>
        <fullName evidence="1">Uncharacterized protein</fullName>
    </submittedName>
</protein>
<evidence type="ECO:0000313" key="1">
    <source>
        <dbReference type="EMBL" id="AIZ49749.1"/>
    </source>
</evidence>
<name>A0A0B0F615_AERSS</name>
<accession>A0A0B0F615</accession>
<reference evidence="1" key="1">
    <citation type="submission" date="2014-03" db="EMBL/GenBank/DDBJ databases">
        <authorList>
            <person name="Emond-Rheault J.-G."/>
            <person name="Trudel M.V."/>
            <person name="Vincent A.T."/>
            <person name="Brochu F."/>
            <person name="Boyle B."/>
            <person name="Tanaka K.H."/>
            <person name="Attere S.A."/>
            <person name="Jubinville E."/>
            <person name="Frenette M."/>
            <person name="Derome N."/>
            <person name="Charette S.J."/>
        </authorList>
    </citation>
    <scope>NUCLEOTIDE SEQUENCE</scope>
    <source>
        <strain evidence="1">09-0167</strain>
    </source>
</reference>
<organism evidence="1">
    <name type="scientific">Aeromonas salmonicida subsp. salmonicida</name>
    <dbReference type="NCBI Taxonomy" id="29491"/>
    <lineage>
        <taxon>Bacteria</taxon>
        <taxon>Pseudomonadati</taxon>
        <taxon>Pseudomonadota</taxon>
        <taxon>Gammaproteobacteria</taxon>
        <taxon>Aeromonadales</taxon>
        <taxon>Aeromonadaceae</taxon>
        <taxon>Aeromonas</taxon>
    </lineage>
</organism>
<proteinExistence type="predicted"/>
<dbReference type="RefSeq" id="WP_043144178.1">
    <property type="nucleotide sequence ID" value="NZ_JRYV01000095.1"/>
</dbReference>
<dbReference type="PROSITE" id="PS51257">
    <property type="entry name" value="PROKAR_LIPOPROTEIN"/>
    <property type="match status" value="1"/>
</dbReference>
<dbReference type="EMBL" id="KJ626180">
    <property type="protein sequence ID" value="AIZ49749.1"/>
    <property type="molecule type" value="Genomic_DNA"/>
</dbReference>
<reference evidence="1" key="2">
    <citation type="journal article" date="2015" name="Vet. Microbiol.">
        <title>Variants of a genomic island in Aeromonas salmonicida subsp. salmonicida link isolates with their geographical origins.</title>
        <authorList>
            <person name="Emond-Rheault J.G."/>
            <person name="Vincent A.T."/>
            <person name="Trudel M.V."/>
            <person name="Brochu F."/>
            <person name="Boyle B."/>
            <person name="Tanaka K.H."/>
            <person name="Attere S.A."/>
            <person name="Jubinville E."/>
            <person name="Loch T.P."/>
            <person name="Winters A.D."/>
            <person name="Faisal M."/>
            <person name="Frenette M."/>
            <person name="Derome N."/>
            <person name="Charette S.J."/>
        </authorList>
    </citation>
    <scope>NUCLEOTIDE SEQUENCE</scope>
    <source>
        <strain evidence="1">09-0167</strain>
    </source>
</reference>
<dbReference type="AlphaFoldDB" id="A0A0B0F615"/>